<sequence length="126" mass="13652">MFLKSFGSLITVFALSLGSTAIAQANNNNLYIQVGSDGNGEPIVLDLASIKGNEYILLQKHDKGTAQTTLRAACGQQRLFSKRLSVYTSAGHLIRDDQTKREIFPKPGTPEANAMEIVCRGANPQK</sequence>
<comment type="caution">
    <text evidence="2">The sequence shown here is derived from an EMBL/GenBank/DDBJ whole genome shotgun (WGS) entry which is preliminary data.</text>
</comment>
<name>A0A8J7HHN3_9CYAN</name>
<evidence type="ECO:0008006" key="4">
    <source>
        <dbReference type="Google" id="ProtNLM"/>
    </source>
</evidence>
<dbReference type="AlphaFoldDB" id="A0A8J7HHN3"/>
<keyword evidence="3" id="KW-1185">Reference proteome</keyword>
<proteinExistence type="predicted"/>
<accession>A0A8J7HHN3</accession>
<reference evidence="2 3" key="1">
    <citation type="journal article" date="2021" name="Int. J. Syst. Evol. Microbiol.">
        <title>Amazonocrinis nigriterrae gen. nov., sp. nov., Atlanticothrix silvestris gen. nov., sp. nov. and Dendronalium phyllosphericum gen. nov., sp. nov., nostocacean cyanobacteria from Brazilian environments.</title>
        <authorList>
            <person name="Alvarenga D.O."/>
            <person name="Andreote A.P.D."/>
            <person name="Branco L.H.Z."/>
            <person name="Delbaje E."/>
            <person name="Cruz R.B."/>
            <person name="Varani A.M."/>
            <person name="Fiore M.F."/>
        </authorList>
    </citation>
    <scope>NUCLEOTIDE SEQUENCE [LARGE SCALE GENOMIC DNA]</scope>
    <source>
        <strain evidence="2 3">CENA357</strain>
    </source>
</reference>
<protein>
    <recommendedName>
        <fullName evidence="4">3-phosphoglycerate kinase</fullName>
    </recommendedName>
</protein>
<dbReference type="RefSeq" id="WP_214439549.1">
    <property type="nucleotide sequence ID" value="NZ_JAECZB010000028.1"/>
</dbReference>
<keyword evidence="1" id="KW-0732">Signal</keyword>
<dbReference type="EMBL" id="JAECZB010000028">
    <property type="protein sequence ID" value="MBH8553260.1"/>
    <property type="molecule type" value="Genomic_DNA"/>
</dbReference>
<organism evidence="2 3">
    <name type="scientific">Atlanticothrix silvestris CENA357</name>
    <dbReference type="NCBI Taxonomy" id="1725252"/>
    <lineage>
        <taxon>Bacteria</taxon>
        <taxon>Bacillati</taxon>
        <taxon>Cyanobacteriota</taxon>
        <taxon>Cyanophyceae</taxon>
        <taxon>Nostocales</taxon>
        <taxon>Nodulariaceae</taxon>
        <taxon>Atlanticothrix</taxon>
        <taxon>Atlanticothrix silvestris</taxon>
    </lineage>
</organism>
<gene>
    <name evidence="2" type="ORF">I8751_12935</name>
</gene>
<evidence type="ECO:0000313" key="3">
    <source>
        <dbReference type="Proteomes" id="UP000599391"/>
    </source>
</evidence>
<evidence type="ECO:0000256" key="1">
    <source>
        <dbReference type="SAM" id="SignalP"/>
    </source>
</evidence>
<evidence type="ECO:0000313" key="2">
    <source>
        <dbReference type="EMBL" id="MBH8553260.1"/>
    </source>
</evidence>
<feature type="signal peptide" evidence="1">
    <location>
        <begin position="1"/>
        <end position="25"/>
    </location>
</feature>
<feature type="chain" id="PRO_5035314019" description="3-phosphoglycerate kinase" evidence="1">
    <location>
        <begin position="26"/>
        <end position="126"/>
    </location>
</feature>
<dbReference type="Proteomes" id="UP000599391">
    <property type="component" value="Unassembled WGS sequence"/>
</dbReference>